<dbReference type="PANTHER" id="PTHR37049:SF5">
    <property type="entry name" value="TAIL SPECIFIC PROTEASE DOMAIN-CONTAINING PROTEIN"/>
    <property type="match status" value="1"/>
</dbReference>
<dbReference type="AlphaFoldDB" id="A0A8H3EZS5"/>
<feature type="signal peptide" evidence="2">
    <location>
        <begin position="1"/>
        <end position="22"/>
    </location>
</feature>
<feature type="compositionally biased region" description="Pro residues" evidence="1">
    <location>
        <begin position="731"/>
        <end position="741"/>
    </location>
</feature>
<keyword evidence="5" id="KW-1185">Reference proteome</keyword>
<dbReference type="EMBL" id="CAJPDR010000074">
    <property type="protein sequence ID" value="CAF9914610.1"/>
    <property type="molecule type" value="Genomic_DNA"/>
</dbReference>
<protein>
    <recommendedName>
        <fullName evidence="3">CPAF-like PDZ domain-containing protein</fullName>
    </recommendedName>
</protein>
<organism evidence="4 5">
    <name type="scientific">Alectoria fallacina</name>
    <dbReference type="NCBI Taxonomy" id="1903189"/>
    <lineage>
        <taxon>Eukaryota</taxon>
        <taxon>Fungi</taxon>
        <taxon>Dikarya</taxon>
        <taxon>Ascomycota</taxon>
        <taxon>Pezizomycotina</taxon>
        <taxon>Lecanoromycetes</taxon>
        <taxon>OSLEUM clade</taxon>
        <taxon>Lecanoromycetidae</taxon>
        <taxon>Lecanorales</taxon>
        <taxon>Lecanorineae</taxon>
        <taxon>Parmeliaceae</taxon>
        <taxon>Alectoria</taxon>
    </lineage>
</organism>
<dbReference type="InterPro" id="IPR052766">
    <property type="entry name" value="S41A_metabolite_peptidase"/>
</dbReference>
<reference evidence="4" key="1">
    <citation type="submission" date="2021-03" db="EMBL/GenBank/DDBJ databases">
        <authorList>
            <person name="Tagirdzhanova G."/>
        </authorList>
    </citation>
    <scope>NUCLEOTIDE SEQUENCE</scope>
</reference>
<evidence type="ECO:0000256" key="2">
    <source>
        <dbReference type="SAM" id="SignalP"/>
    </source>
</evidence>
<evidence type="ECO:0000313" key="5">
    <source>
        <dbReference type="Proteomes" id="UP000664203"/>
    </source>
</evidence>
<accession>A0A8H3EZS5</accession>
<gene>
    <name evidence="4" type="ORF">ALECFALPRED_009651</name>
</gene>
<feature type="chain" id="PRO_5034508060" description="CPAF-like PDZ domain-containing protein" evidence="2">
    <location>
        <begin position="23"/>
        <end position="900"/>
    </location>
</feature>
<evidence type="ECO:0000259" key="3">
    <source>
        <dbReference type="Pfam" id="PF23658"/>
    </source>
</evidence>
<feature type="region of interest" description="Disordered" evidence="1">
    <location>
        <begin position="717"/>
        <end position="742"/>
    </location>
</feature>
<feature type="region of interest" description="Disordered" evidence="1">
    <location>
        <begin position="328"/>
        <end position="348"/>
    </location>
</feature>
<dbReference type="SUPFAM" id="SSF52096">
    <property type="entry name" value="ClpP/crotonase"/>
    <property type="match status" value="1"/>
</dbReference>
<dbReference type="PANTHER" id="PTHR37049">
    <property type="entry name" value="PEPTIDASE S41 FAMILY PROTEIN"/>
    <property type="match status" value="1"/>
</dbReference>
<comment type="caution">
    <text evidence="4">The sequence shown here is derived from an EMBL/GenBank/DDBJ whole genome shotgun (WGS) entry which is preliminary data.</text>
</comment>
<proteinExistence type="predicted"/>
<dbReference type="InterPro" id="IPR029045">
    <property type="entry name" value="ClpP/crotonase-like_dom_sf"/>
</dbReference>
<keyword evidence="2" id="KW-0732">Signal</keyword>
<evidence type="ECO:0000313" key="4">
    <source>
        <dbReference type="EMBL" id="CAF9914610.1"/>
    </source>
</evidence>
<feature type="compositionally biased region" description="Polar residues" evidence="1">
    <location>
        <begin position="717"/>
        <end position="728"/>
    </location>
</feature>
<dbReference type="InterPro" id="IPR056186">
    <property type="entry name" value="PDZ_CPAF-rel"/>
</dbReference>
<sequence length="900" mass="96749">MLTLCWLLPTAALLALLLPVDAHPRVFRRQNNSTGTPCYQIFSSSYELFLASDAYNCLITAPFNATVASGLVSYYKDLLQFQSTLAYLKDPPPSYQQPAIDVLASLDSLEGQVQAGTFKTEYDFEVALQTVIYALHDAHVSLSAGILSIFTFGSPLRIVSVSSNGIELPKIYIPDDLIEAAQNNVTWVPSAVFSINGQNPAEYLTQFAATNAAGTVEPNADWNQLMSNPAGDVLNLLSAFEGSTIYYPGANISFVFENGTTYDNMPWLAGYSDNVDADTPALSSGQDLYDYFVLGNIPTDIPAAASSSLPAAASSTFAAAATSSTYLSADDGPTTTPSPTPSASATPSSWSYAPFPSNPIVAQPNLGLDNGGVVTGYFLNDGITAVLSIPSFEVTGEAALSFSTTIGNFISQTEAAGITRIIIDLQRNQGGGDLLAIDAFKQFFPSIEPFNGARLRANDFGDALGNTFTTYYNTQQINASFYEALSTDVWVAPVYLNAVTGANFTSWPEFFGPHPDHGDIFTTIQRDNLSSVIFDENATDDSDTSSGIVIYGYGNRSSTSPQPFAADQIILLSDAFCSSSCATFVELMHHQGGARTVVAGGRPELGPMQFASGSRGAQSYYNVDLDADIEVAQILNASITPLPQDSNAIEFYINYAQINIKDSIRKGEDFPLQFGYEAADCRIFYTTWTVYNFENLWNYVIDAFYRNPELCINGAANETTPVTGTDETGPSPKPSEIPTPTTPGGVADLILKGIQHAKRDLIDAKHDLTNALLTPRSDPNTDIVSPSHDLNTFITDGTLINLDTCAACTRNGYACTNVPFCSAGVRQEKRQCVRTCSTADECGTGNTCYSHSFCLDLKSSASLRLCETPTQDSKSQQTRAVGGGHVELQYARKAFGLRPP</sequence>
<name>A0A8H3EZS5_9LECA</name>
<dbReference type="Proteomes" id="UP000664203">
    <property type="component" value="Unassembled WGS sequence"/>
</dbReference>
<evidence type="ECO:0000256" key="1">
    <source>
        <dbReference type="SAM" id="MobiDB-lite"/>
    </source>
</evidence>
<feature type="domain" description="CPAF-like PDZ" evidence="3">
    <location>
        <begin position="151"/>
        <end position="274"/>
    </location>
</feature>
<dbReference type="Pfam" id="PF23658">
    <property type="entry name" value="PDZ_CPAF_rel"/>
    <property type="match status" value="1"/>
</dbReference>
<dbReference type="Gene3D" id="3.90.226.10">
    <property type="entry name" value="2-enoyl-CoA Hydratase, Chain A, domain 1"/>
    <property type="match status" value="1"/>
</dbReference>
<dbReference type="OrthoDB" id="27214at2759"/>